<keyword evidence="5 9" id="KW-0479">Metal-binding</keyword>
<evidence type="ECO:0000256" key="1">
    <source>
        <dbReference type="ARBA" id="ARBA00001971"/>
    </source>
</evidence>
<evidence type="ECO:0000313" key="11">
    <source>
        <dbReference type="Proteomes" id="UP000292082"/>
    </source>
</evidence>
<reference evidence="10 11" key="1">
    <citation type="submission" date="2019-01" db="EMBL/GenBank/DDBJ databases">
        <title>Draft genome sequences of three monokaryotic isolates of the white-rot basidiomycete fungus Dichomitus squalens.</title>
        <authorList>
            <consortium name="DOE Joint Genome Institute"/>
            <person name="Lopez S.C."/>
            <person name="Andreopoulos B."/>
            <person name="Pangilinan J."/>
            <person name="Lipzen A."/>
            <person name="Riley R."/>
            <person name="Ahrendt S."/>
            <person name="Ng V."/>
            <person name="Barry K."/>
            <person name="Daum C."/>
            <person name="Grigoriev I.V."/>
            <person name="Hilden K.S."/>
            <person name="Makela M.R."/>
            <person name="de Vries R.P."/>
        </authorList>
    </citation>
    <scope>NUCLEOTIDE SEQUENCE [LARGE SCALE GENOMIC DNA]</scope>
    <source>
        <strain evidence="10 11">CBS 464.89</strain>
    </source>
</reference>
<dbReference type="GO" id="GO:0004497">
    <property type="term" value="F:monooxygenase activity"/>
    <property type="evidence" value="ECO:0007669"/>
    <property type="project" value="UniProtKB-KW"/>
</dbReference>
<keyword evidence="11" id="KW-1185">Reference proteome</keyword>
<evidence type="ECO:0000256" key="3">
    <source>
        <dbReference type="ARBA" id="ARBA00010617"/>
    </source>
</evidence>
<keyword evidence="4 9" id="KW-0349">Heme</keyword>
<organism evidence="10 11">
    <name type="scientific">Dichomitus squalens</name>
    <dbReference type="NCBI Taxonomy" id="114155"/>
    <lineage>
        <taxon>Eukaryota</taxon>
        <taxon>Fungi</taxon>
        <taxon>Dikarya</taxon>
        <taxon>Basidiomycota</taxon>
        <taxon>Agaricomycotina</taxon>
        <taxon>Agaricomycetes</taxon>
        <taxon>Polyporales</taxon>
        <taxon>Polyporaceae</taxon>
        <taxon>Dichomitus</taxon>
    </lineage>
</organism>
<evidence type="ECO:0000256" key="2">
    <source>
        <dbReference type="ARBA" id="ARBA00005179"/>
    </source>
</evidence>
<comment type="similarity">
    <text evidence="3">Belongs to the cytochrome P450 family.</text>
</comment>
<keyword evidence="8" id="KW-0503">Monooxygenase</keyword>
<dbReference type="PRINTS" id="PR00465">
    <property type="entry name" value="EP450IV"/>
</dbReference>
<evidence type="ECO:0000256" key="6">
    <source>
        <dbReference type="ARBA" id="ARBA00023002"/>
    </source>
</evidence>
<dbReference type="CDD" id="cd11069">
    <property type="entry name" value="CYP_FUM15-like"/>
    <property type="match status" value="1"/>
</dbReference>
<dbReference type="GO" id="GO:0020037">
    <property type="term" value="F:heme binding"/>
    <property type="evidence" value="ECO:0007669"/>
    <property type="project" value="InterPro"/>
</dbReference>
<dbReference type="PANTHER" id="PTHR24305">
    <property type="entry name" value="CYTOCHROME P450"/>
    <property type="match status" value="1"/>
</dbReference>
<dbReference type="STRING" id="114155.A0A4Q9NFN0"/>
<evidence type="ECO:0000256" key="9">
    <source>
        <dbReference type="PIRSR" id="PIRSR602403-1"/>
    </source>
</evidence>
<dbReference type="EMBL" id="ML145165">
    <property type="protein sequence ID" value="TBU55632.1"/>
    <property type="molecule type" value="Genomic_DNA"/>
</dbReference>
<name>A0A4Q9NFN0_9APHY</name>
<dbReference type="InterPro" id="IPR050121">
    <property type="entry name" value="Cytochrome_P450_monoxygenase"/>
</dbReference>
<dbReference type="AlphaFoldDB" id="A0A4Q9NFN0"/>
<feature type="binding site" description="axial binding residue" evidence="9">
    <location>
        <position position="477"/>
    </location>
    <ligand>
        <name>heme</name>
        <dbReference type="ChEBI" id="CHEBI:30413"/>
    </ligand>
    <ligandPart>
        <name>Fe</name>
        <dbReference type="ChEBI" id="CHEBI:18248"/>
    </ligandPart>
</feature>
<evidence type="ECO:0000256" key="8">
    <source>
        <dbReference type="ARBA" id="ARBA00023033"/>
    </source>
</evidence>
<comment type="pathway">
    <text evidence="2">Secondary metabolite biosynthesis.</text>
</comment>
<dbReference type="PANTHER" id="PTHR24305:SF166">
    <property type="entry name" value="CYTOCHROME P450 12A4, MITOCHONDRIAL-RELATED"/>
    <property type="match status" value="1"/>
</dbReference>
<dbReference type="InterPro" id="IPR001128">
    <property type="entry name" value="Cyt_P450"/>
</dbReference>
<protein>
    <submittedName>
        <fullName evidence="10">Cytochrome P450</fullName>
    </submittedName>
</protein>
<dbReference type="Proteomes" id="UP000292082">
    <property type="component" value="Unassembled WGS sequence"/>
</dbReference>
<dbReference type="GO" id="GO:0005506">
    <property type="term" value="F:iron ion binding"/>
    <property type="evidence" value="ECO:0007669"/>
    <property type="project" value="InterPro"/>
</dbReference>
<dbReference type="SUPFAM" id="SSF48264">
    <property type="entry name" value="Cytochrome P450"/>
    <property type="match status" value="1"/>
</dbReference>
<dbReference type="PRINTS" id="PR00385">
    <property type="entry name" value="P450"/>
</dbReference>
<keyword evidence="6" id="KW-0560">Oxidoreductase</keyword>
<accession>A0A4Q9NFN0</accession>
<dbReference type="GO" id="GO:0016705">
    <property type="term" value="F:oxidoreductase activity, acting on paired donors, with incorporation or reduction of molecular oxygen"/>
    <property type="evidence" value="ECO:0007669"/>
    <property type="project" value="InterPro"/>
</dbReference>
<comment type="cofactor">
    <cofactor evidence="1 9">
        <name>heme</name>
        <dbReference type="ChEBI" id="CHEBI:30413"/>
    </cofactor>
</comment>
<proteinExistence type="inferred from homology"/>
<dbReference type="InterPro" id="IPR036396">
    <property type="entry name" value="Cyt_P450_sf"/>
</dbReference>
<dbReference type="Pfam" id="PF00067">
    <property type="entry name" value="p450"/>
    <property type="match status" value="1"/>
</dbReference>
<sequence length="540" mass="60587">MSAILVFLTGVAVVAIVKIWQTVLPRYRASLRRLPGPPSESFVWGNLMKITAAHGRLHQAWVEQYGPNVKIHGMFTAPHLLTTDLDALHHVLSHPADYCKPGTNRRTVVHSLGKGILAVEGQQHRNQRRVMNPAFGPAQIRDLTGIFLDKAKNLCDYWGGQMSEDGRLCTYIGDGLSKMTLDVIGLAGFNYEFDALQRNGKPNELNLAFKELASSPPQAATMNEWLRRMIPFTNKFYPDERAVKLDKAEAVIKRIGHQLIKEKREQILSESSEKGSQSVEKRDVRGRDLLTLLMKANMATDIQDSQRLTDDEVLAQIPAFLVAGHETTSTAASWTLFALTKQPALQRKLRYELLTIETDTPTMEELNALPYLDQVIHETLRLHAPVVMTIREAQHDDVIPVSQPYTDERGKVQHNIGVAAKNRIFIPILALQTSKQIWGDDALEFKPERWDNPPEAIANMPGIWGHLLTFLAGPHACIGYRFSLVELKALIFTLIRNFEFELGVPVEDVVPVGGLIVQRPGLRGQKVAALPLILRPYKRT</sequence>
<evidence type="ECO:0000313" key="10">
    <source>
        <dbReference type="EMBL" id="TBU55632.1"/>
    </source>
</evidence>
<keyword evidence="7 9" id="KW-0408">Iron</keyword>
<evidence type="ECO:0000256" key="4">
    <source>
        <dbReference type="ARBA" id="ARBA00022617"/>
    </source>
</evidence>
<evidence type="ECO:0000256" key="5">
    <source>
        <dbReference type="ARBA" id="ARBA00022723"/>
    </source>
</evidence>
<dbReference type="Gene3D" id="1.10.630.10">
    <property type="entry name" value="Cytochrome P450"/>
    <property type="match status" value="1"/>
</dbReference>
<dbReference type="InterPro" id="IPR002403">
    <property type="entry name" value="Cyt_P450_E_grp-IV"/>
</dbReference>
<evidence type="ECO:0000256" key="7">
    <source>
        <dbReference type="ARBA" id="ARBA00023004"/>
    </source>
</evidence>
<gene>
    <name evidence="10" type="ORF">BD310DRAFT_933237</name>
</gene>